<dbReference type="AlphaFoldDB" id="A0A2D0INF6"/>
<comment type="caution">
    <text evidence="1">The sequence shown here is derived from an EMBL/GenBank/DDBJ whole genome shotgun (WGS) entry which is preliminary data.</text>
</comment>
<keyword evidence="4" id="KW-1185">Reference proteome</keyword>
<proteinExistence type="predicted"/>
<dbReference type="EMBL" id="RAQI01000001">
    <property type="protein sequence ID" value="RKE93370.1"/>
    <property type="molecule type" value="Genomic_DNA"/>
</dbReference>
<sequence length="340" mass="39522">MSSKKNKIENVWHKNNLPEMEYCDLIRASELLGCKINDLLHFAEEWKIQLCIKLNHYEAALFTPFKYSNIKDWESFCVESYHIFTTRAPETRTGSVSRFIPKFRITTDQNTGEPINESHYEYKEYEELKHPIVYLSGLWVIFGCFSKDIFGELKTKGCVELSALDFFLAEADYECLSDNDDTYTVAPLTSHLYENMGLIEDRVKPIVTLTPVDLYITKTQINRLHESIGGEITRLKAPENEQPQKTDTHHTKIKARENRLKIHKAIIRLFALYPHNQHDENTSYRSTDGRLIVARIAKCLDYHAATLFDDSELPIKDDLTLRTIISDYLKDMGWIEGKIT</sequence>
<evidence type="ECO:0000313" key="1">
    <source>
        <dbReference type="EMBL" id="PHM23366.1"/>
    </source>
</evidence>
<evidence type="ECO:0000313" key="2">
    <source>
        <dbReference type="EMBL" id="RKE93370.1"/>
    </source>
</evidence>
<dbReference type="Proteomes" id="UP000283568">
    <property type="component" value="Unassembled WGS sequence"/>
</dbReference>
<dbReference type="Proteomes" id="UP000225605">
    <property type="component" value="Unassembled WGS sequence"/>
</dbReference>
<dbReference type="OrthoDB" id="6580368at2"/>
<organism evidence="1 3">
    <name type="scientific">Xenorhabdus ehlersii</name>
    <dbReference type="NCBI Taxonomy" id="290111"/>
    <lineage>
        <taxon>Bacteria</taxon>
        <taxon>Pseudomonadati</taxon>
        <taxon>Pseudomonadota</taxon>
        <taxon>Gammaproteobacteria</taxon>
        <taxon>Enterobacterales</taxon>
        <taxon>Morganellaceae</taxon>
        <taxon>Xenorhabdus</taxon>
    </lineage>
</organism>
<gene>
    <name evidence="2" type="ORF">BDE27_1107</name>
    <name evidence="1" type="ORF">Xehl_02897</name>
</gene>
<dbReference type="RefSeq" id="WP_099132940.1">
    <property type="nucleotide sequence ID" value="NZ_CAWNOJ010000026.1"/>
</dbReference>
<dbReference type="EMBL" id="NIBT01000015">
    <property type="protein sequence ID" value="PHM23366.1"/>
    <property type="molecule type" value="Genomic_DNA"/>
</dbReference>
<name>A0A2D0INF6_9GAMM</name>
<evidence type="ECO:0000313" key="3">
    <source>
        <dbReference type="Proteomes" id="UP000225605"/>
    </source>
</evidence>
<accession>A0A2D0INF6</accession>
<reference evidence="2 4" key="2">
    <citation type="submission" date="2018-09" db="EMBL/GenBank/DDBJ databases">
        <title>Genomic Encyclopedia of Archaeal and Bacterial Type Strains, Phase II (KMG-II): from individual species to whole genera.</title>
        <authorList>
            <person name="Goeker M."/>
        </authorList>
    </citation>
    <scope>NUCLEOTIDE SEQUENCE [LARGE SCALE GENOMIC DNA]</scope>
    <source>
        <strain evidence="2 4">DSM 16337</strain>
    </source>
</reference>
<protein>
    <submittedName>
        <fullName evidence="1">Uncharacterized protein</fullName>
    </submittedName>
</protein>
<reference evidence="1 3" key="1">
    <citation type="journal article" date="2017" name="Nat. Microbiol.">
        <title>Natural product diversity associated with the nematode symbionts Photorhabdus and Xenorhabdus.</title>
        <authorList>
            <person name="Tobias N.J."/>
            <person name="Wolff H."/>
            <person name="Djahanschiri B."/>
            <person name="Grundmann F."/>
            <person name="Kronenwerth M."/>
            <person name="Shi Y.M."/>
            <person name="Simonyi S."/>
            <person name="Grun P."/>
            <person name="Shapiro-Ilan D."/>
            <person name="Pidot S.J."/>
            <person name="Stinear T.P."/>
            <person name="Ebersberger I."/>
            <person name="Bode H.B."/>
        </authorList>
    </citation>
    <scope>NUCLEOTIDE SEQUENCE [LARGE SCALE GENOMIC DNA]</scope>
    <source>
        <strain evidence="1 3">DSM 16337</strain>
    </source>
</reference>
<evidence type="ECO:0000313" key="4">
    <source>
        <dbReference type="Proteomes" id="UP000283568"/>
    </source>
</evidence>